<sequence length="250" mass="27938">MSPRSRILERYRNVLVAVPPSGADVCRVCWRDTKRHPYCWQCHQQLQEHGSLLADVVVPIALADQSRQFAHELRQYKDGRDDVRRGLYVGLTAVLAEFLRLHEQCLAAAADVGGFDRVTYVPSTGGRQPHPLARMLGEAILQTKPRFARAMEPVEGVPTDRIVRPERFTAREDVTGLNMLVVDDVWTTGSRMQSASIALKNAGAANVIGLVLGRWFADDYPPAKAYLRSAKAEPFDWDRCCLGRSGRGHC</sequence>
<dbReference type="STRING" id="860235.AOZ06_52585"/>
<reference evidence="1 2" key="1">
    <citation type="submission" date="2015-07" db="EMBL/GenBank/DDBJ databases">
        <title>Genome sequencing of Kibdelosporangium phytohabitans.</title>
        <authorList>
            <person name="Qin S."/>
            <person name="Xing K."/>
        </authorList>
    </citation>
    <scope>NUCLEOTIDE SEQUENCE [LARGE SCALE GENOMIC DNA]</scope>
    <source>
        <strain evidence="1 2">KLBMP1111</strain>
    </source>
</reference>
<dbReference type="Proteomes" id="UP000063699">
    <property type="component" value="Chromosome"/>
</dbReference>
<dbReference type="AlphaFoldDB" id="A0A0N9I311"/>
<dbReference type="OrthoDB" id="3403421at2"/>
<accession>A0A0N9I311</accession>
<dbReference type="RefSeq" id="WP_054296241.1">
    <property type="nucleotide sequence ID" value="NZ_CP012752.1"/>
</dbReference>
<name>A0A0N9I311_9PSEU</name>
<keyword evidence="2" id="KW-1185">Reference proteome</keyword>
<dbReference type="CDD" id="cd06223">
    <property type="entry name" value="PRTases_typeI"/>
    <property type="match status" value="1"/>
</dbReference>
<dbReference type="EMBL" id="CP012752">
    <property type="protein sequence ID" value="ALG14371.1"/>
    <property type="molecule type" value="Genomic_DNA"/>
</dbReference>
<protein>
    <submittedName>
        <fullName evidence="1">Uncharacterized protein</fullName>
    </submittedName>
</protein>
<dbReference type="Gene3D" id="3.40.50.2020">
    <property type="match status" value="1"/>
</dbReference>
<dbReference type="InterPro" id="IPR000836">
    <property type="entry name" value="PRTase_dom"/>
</dbReference>
<dbReference type="SUPFAM" id="SSF53271">
    <property type="entry name" value="PRTase-like"/>
    <property type="match status" value="1"/>
</dbReference>
<organism evidence="1 2">
    <name type="scientific">Kibdelosporangium phytohabitans</name>
    <dbReference type="NCBI Taxonomy" id="860235"/>
    <lineage>
        <taxon>Bacteria</taxon>
        <taxon>Bacillati</taxon>
        <taxon>Actinomycetota</taxon>
        <taxon>Actinomycetes</taxon>
        <taxon>Pseudonocardiales</taxon>
        <taxon>Pseudonocardiaceae</taxon>
        <taxon>Kibdelosporangium</taxon>
    </lineage>
</organism>
<gene>
    <name evidence="1" type="ORF">AOZ06_52585</name>
</gene>
<dbReference type="KEGG" id="kphy:AOZ06_52585"/>
<dbReference type="InterPro" id="IPR029057">
    <property type="entry name" value="PRTase-like"/>
</dbReference>
<evidence type="ECO:0000313" key="2">
    <source>
        <dbReference type="Proteomes" id="UP000063699"/>
    </source>
</evidence>
<proteinExistence type="predicted"/>
<evidence type="ECO:0000313" key="1">
    <source>
        <dbReference type="EMBL" id="ALG14371.1"/>
    </source>
</evidence>